<evidence type="ECO:0000259" key="2">
    <source>
        <dbReference type="Pfam" id="PF14479"/>
    </source>
</evidence>
<gene>
    <name evidence="3" type="ORF">CNMCM7691_006340</name>
</gene>
<dbReference type="Pfam" id="PF14479">
    <property type="entry name" value="HeLo"/>
    <property type="match status" value="1"/>
</dbReference>
<feature type="signal peptide" evidence="1">
    <location>
        <begin position="1"/>
        <end position="23"/>
    </location>
</feature>
<accession>A0A8H6VBP8</accession>
<organism evidence="3 4">
    <name type="scientific">Aspergillus felis</name>
    <dbReference type="NCBI Taxonomy" id="1287682"/>
    <lineage>
        <taxon>Eukaryota</taxon>
        <taxon>Fungi</taxon>
        <taxon>Dikarya</taxon>
        <taxon>Ascomycota</taxon>
        <taxon>Pezizomycotina</taxon>
        <taxon>Eurotiomycetes</taxon>
        <taxon>Eurotiomycetidae</taxon>
        <taxon>Eurotiales</taxon>
        <taxon>Aspergillaceae</taxon>
        <taxon>Aspergillus</taxon>
        <taxon>Aspergillus subgen. Fumigati</taxon>
    </lineage>
</organism>
<dbReference type="Proteomes" id="UP000641853">
    <property type="component" value="Unassembled WGS sequence"/>
</dbReference>
<dbReference type="InterPro" id="IPR029498">
    <property type="entry name" value="HeLo_dom"/>
</dbReference>
<keyword evidence="4" id="KW-1185">Reference proteome</keyword>
<evidence type="ECO:0000313" key="3">
    <source>
        <dbReference type="EMBL" id="KAF7184782.1"/>
    </source>
</evidence>
<keyword evidence="1" id="KW-0732">Signal</keyword>
<feature type="chain" id="PRO_5034826024" description="Prion-inhibition and propagation HeLo domain-containing protein" evidence="1">
    <location>
        <begin position="24"/>
        <end position="863"/>
    </location>
</feature>
<name>A0A8H6VBP8_9EURO</name>
<sequence>MDPAGGLVLGAVSLVTLFKSCLDLYDAIESGRNLGTDYKILVTKVGVERVRLALWGSLVGLYDLPKDENSQGDGIAEYYDVLDSRLADPRIASAVADILNCMRRLFEDSGSLVRKYGLQELASDDLAVLTIENPVKMTFKKTYARLQASASRIQKQTPLVAAARWAIKDKKKFERFVNDLRDFNDSLTLLFPDVEENTRTAMITEIKESTDINSLRLVENAVSDLIGCEELVEAASSRITEISKYSASVAETAATEITNDSITDVNVERISRQLQKMEVTMSKRVELRGSLQFQLSSLGGQIFLRYDFFGIPYDDYVVEIQKEMEYVNTPYQAWSLMYMSNRERTLELDFSKQDVESDRKSHGRYPGTYTMDGYIAEFNMWIRNSNATPQQFSNTNGLLPGTPLDVLVERVRRIRLQGGQSWNFDSRSPDTDLSELLGPPRESGIHGQVTDILNNLNRRRVFPDVEDGASLIEIALTANGGIPNFVLQVILAHELRMRMVHLPGVVFGNVSRRIVAACQASERWIDGMDLRYPDPKGRPAYFELHSLVHERQVEGLVRFAETMAWPALGEMRRFTEEVYSDIRSGGSTNRFLYDWLFGLMLPGKKFVNTIMASLVAATPSLAHLGDARYYISGLVVRDRSYWPAKSVLGRVLGAMKETRAANGWVGPFPRPVGLQAEDIADGWWQVHSRDVAFNGHLLPEDQSGDSGRFLMFRHRDEESNASSWLRGLADRSKWVVPVGPSKSLDKVDFRAIKLKTIEENSNEEETEPRQRAALELLINDQSVEFTLYSNPVFVTAPKCIDGPHAAHEDDLPKMQNILSESVSWPHERGALRMDNMQYWREAMGLALHVRSGLLVKVLSPLDV</sequence>
<comment type="caution">
    <text evidence="3">The sequence shown here is derived from an EMBL/GenBank/DDBJ whole genome shotgun (WGS) entry which is preliminary data.</text>
</comment>
<evidence type="ECO:0000313" key="4">
    <source>
        <dbReference type="Proteomes" id="UP000641853"/>
    </source>
</evidence>
<dbReference type="PANTHER" id="PTHR42345">
    <property type="entry name" value="TPR_REGION DOMAIN-CONTAINING PROTEIN"/>
    <property type="match status" value="1"/>
</dbReference>
<feature type="domain" description="Prion-inhibition and propagation HeLo" evidence="2">
    <location>
        <begin position="6"/>
        <end position="217"/>
    </location>
</feature>
<protein>
    <recommendedName>
        <fullName evidence="2">Prion-inhibition and propagation HeLo domain-containing protein</fullName>
    </recommendedName>
</protein>
<reference evidence="3" key="1">
    <citation type="submission" date="2020-06" db="EMBL/GenBank/DDBJ databases">
        <title>Draft genome sequences of strains closely related to Aspergillus parafelis and Aspergillus hiratsukae.</title>
        <authorList>
            <person name="Dos Santos R.A.C."/>
            <person name="Rivero-Menendez O."/>
            <person name="Steenwyk J.L."/>
            <person name="Mead M.E."/>
            <person name="Goldman G.H."/>
            <person name="Alastruey-Izquierdo A."/>
            <person name="Rokas A."/>
        </authorList>
    </citation>
    <scope>NUCLEOTIDE SEQUENCE</scope>
    <source>
        <strain evidence="3">CNM-CM7691</strain>
    </source>
</reference>
<dbReference type="EMBL" id="JACBAG010001542">
    <property type="protein sequence ID" value="KAF7184782.1"/>
    <property type="molecule type" value="Genomic_DNA"/>
</dbReference>
<dbReference type="Gene3D" id="1.20.120.1020">
    <property type="entry name" value="Prion-inhibition and propagation, HeLo domain"/>
    <property type="match status" value="1"/>
</dbReference>
<proteinExistence type="predicted"/>
<evidence type="ECO:0000256" key="1">
    <source>
        <dbReference type="SAM" id="SignalP"/>
    </source>
</evidence>
<dbReference type="PANTHER" id="PTHR42345:SF2">
    <property type="entry name" value="HELICASE-LIKE PROTEIN"/>
    <property type="match status" value="1"/>
</dbReference>
<dbReference type="AlphaFoldDB" id="A0A8H6VBP8"/>
<dbReference type="InterPro" id="IPR038305">
    <property type="entry name" value="HeLo_sf"/>
</dbReference>